<feature type="compositionally biased region" description="Basic and acidic residues" evidence="1">
    <location>
        <begin position="51"/>
        <end position="67"/>
    </location>
</feature>
<feature type="compositionally biased region" description="Low complexity" evidence="1">
    <location>
        <begin position="13"/>
        <end position="45"/>
    </location>
</feature>
<comment type="caution">
    <text evidence="3">The sequence shown here is derived from an EMBL/GenBank/DDBJ whole genome shotgun (WGS) entry which is preliminary data.</text>
</comment>
<evidence type="ECO:0000259" key="2">
    <source>
        <dbReference type="PROSITE" id="PS51038"/>
    </source>
</evidence>
<dbReference type="GO" id="GO:0003682">
    <property type="term" value="F:chromatin binding"/>
    <property type="evidence" value="ECO:0007669"/>
    <property type="project" value="InterPro"/>
</dbReference>
<accession>A0A8H6SV56</accession>
<dbReference type="AlphaFoldDB" id="A0A8H6SV56"/>
<dbReference type="Proteomes" id="UP000613580">
    <property type="component" value="Unassembled WGS sequence"/>
</dbReference>
<reference evidence="3" key="1">
    <citation type="submission" date="2020-05" db="EMBL/GenBank/DDBJ databases">
        <title>Mycena genomes resolve the evolution of fungal bioluminescence.</title>
        <authorList>
            <person name="Tsai I.J."/>
        </authorList>
    </citation>
    <scope>NUCLEOTIDE SEQUENCE</scope>
    <source>
        <strain evidence="3">110903Hualien_Pintung</strain>
    </source>
</reference>
<evidence type="ECO:0000313" key="4">
    <source>
        <dbReference type="Proteomes" id="UP000613580"/>
    </source>
</evidence>
<sequence>MSTIAPRRNPRRASATPTPSAPASSASVSKPASQARKSKPSSAASRKPRPKKQEVDGGDPDAPKEEEWTRMSVFRRFVVRDDEGKEHSFRVGDTAAILPATAAPGVKIPNHEYWVVKIKDIRGRMRSTLDDVPKPKRRKRPLEDVENGAADSYLDVWVRIQWYYSPQDVAPLVKGFDPAHCSVYERIYSSHSETISAQTFEGRVSVRKFHETSSASPPISSDEFFCRYYIDPSAQISLYIPKAAPSPYLSRRPASQVATIPLGCICDFPYDLQDPDPSRLMHMCLRCSRYHHRGCLLSNGCWRRKDTQLAPLAEEPFGVNEPPETHSMAPPMIMRLASLPIVRGAAITRAVPQIGIEGTGYLVAQARKVVDEWPITGDAWEKVGALGLVDAAVEELCVVADPMIAEKASGKEVVLVCPGCRDVM</sequence>
<proteinExistence type="predicted"/>
<dbReference type="PANTHER" id="PTHR46364">
    <property type="entry name" value="OS08G0421900 PROTEIN"/>
    <property type="match status" value="1"/>
</dbReference>
<evidence type="ECO:0000256" key="1">
    <source>
        <dbReference type="SAM" id="MobiDB-lite"/>
    </source>
</evidence>
<gene>
    <name evidence="3" type="ORF">HMN09_00793100</name>
</gene>
<feature type="region of interest" description="Disordered" evidence="1">
    <location>
        <begin position="1"/>
        <end position="67"/>
    </location>
</feature>
<dbReference type="InterPro" id="IPR043151">
    <property type="entry name" value="BAH_sf"/>
</dbReference>
<dbReference type="CDD" id="cd04370">
    <property type="entry name" value="BAH"/>
    <property type="match status" value="1"/>
</dbReference>
<name>A0A8H6SV56_MYCCL</name>
<protein>
    <submittedName>
        <fullName evidence="3">BAH domain-containing protein</fullName>
    </submittedName>
</protein>
<keyword evidence="4" id="KW-1185">Reference proteome</keyword>
<dbReference type="PROSITE" id="PS51038">
    <property type="entry name" value="BAH"/>
    <property type="match status" value="1"/>
</dbReference>
<dbReference type="Gene3D" id="2.30.30.490">
    <property type="match status" value="1"/>
</dbReference>
<feature type="domain" description="BAH" evidence="2">
    <location>
        <begin position="87"/>
        <end position="241"/>
    </location>
</feature>
<organism evidence="3 4">
    <name type="scientific">Mycena chlorophos</name>
    <name type="common">Agaric fungus</name>
    <name type="synonym">Agaricus chlorophos</name>
    <dbReference type="NCBI Taxonomy" id="658473"/>
    <lineage>
        <taxon>Eukaryota</taxon>
        <taxon>Fungi</taxon>
        <taxon>Dikarya</taxon>
        <taxon>Basidiomycota</taxon>
        <taxon>Agaricomycotina</taxon>
        <taxon>Agaricomycetes</taxon>
        <taxon>Agaricomycetidae</taxon>
        <taxon>Agaricales</taxon>
        <taxon>Marasmiineae</taxon>
        <taxon>Mycenaceae</taxon>
        <taxon>Mycena</taxon>
    </lineage>
</organism>
<dbReference type="Pfam" id="PF01426">
    <property type="entry name" value="BAH"/>
    <property type="match status" value="1"/>
</dbReference>
<dbReference type="OrthoDB" id="10259622at2759"/>
<dbReference type="InterPro" id="IPR001025">
    <property type="entry name" value="BAH_dom"/>
</dbReference>
<evidence type="ECO:0000313" key="3">
    <source>
        <dbReference type="EMBL" id="KAF7305407.1"/>
    </source>
</evidence>
<dbReference type="EMBL" id="JACAZE010000010">
    <property type="protein sequence ID" value="KAF7305407.1"/>
    <property type="molecule type" value="Genomic_DNA"/>
</dbReference>